<dbReference type="EMBL" id="JARESE010000033">
    <property type="protein sequence ID" value="MDE8652293.1"/>
    <property type="molecule type" value="Genomic_DNA"/>
</dbReference>
<evidence type="ECO:0000256" key="2">
    <source>
        <dbReference type="ARBA" id="ARBA00011903"/>
    </source>
</evidence>
<keyword evidence="10" id="KW-0812">Transmembrane</keyword>
<evidence type="ECO:0000313" key="13">
    <source>
        <dbReference type="EMBL" id="MDE8652293.1"/>
    </source>
</evidence>
<evidence type="ECO:0000256" key="8">
    <source>
        <dbReference type="ARBA" id="ARBA00051245"/>
    </source>
</evidence>
<dbReference type="InterPro" id="IPR050445">
    <property type="entry name" value="Bact_polysacc_biosynth/exp"/>
</dbReference>
<dbReference type="InterPro" id="IPR005702">
    <property type="entry name" value="Wzc-like_C"/>
</dbReference>
<dbReference type="Pfam" id="PF13807">
    <property type="entry name" value="GNVR"/>
    <property type="match status" value="1"/>
</dbReference>
<evidence type="ECO:0000256" key="9">
    <source>
        <dbReference type="SAM" id="Coils"/>
    </source>
</evidence>
<dbReference type="InterPro" id="IPR027417">
    <property type="entry name" value="P-loop_NTPase"/>
</dbReference>
<evidence type="ECO:0000256" key="4">
    <source>
        <dbReference type="ARBA" id="ARBA00022741"/>
    </source>
</evidence>
<evidence type="ECO:0000256" key="10">
    <source>
        <dbReference type="SAM" id="Phobius"/>
    </source>
</evidence>
<keyword evidence="10" id="KW-0472">Membrane</keyword>
<keyword evidence="6" id="KW-0067">ATP-binding</keyword>
<dbReference type="SUPFAM" id="SSF52540">
    <property type="entry name" value="P-loop containing nucleoside triphosphate hydrolases"/>
    <property type="match status" value="1"/>
</dbReference>
<dbReference type="CDD" id="cd05387">
    <property type="entry name" value="BY-kinase"/>
    <property type="match status" value="1"/>
</dbReference>
<evidence type="ECO:0000313" key="14">
    <source>
        <dbReference type="Proteomes" id="UP001216253"/>
    </source>
</evidence>
<dbReference type="Proteomes" id="UP001216253">
    <property type="component" value="Unassembled WGS sequence"/>
</dbReference>
<evidence type="ECO:0000256" key="7">
    <source>
        <dbReference type="ARBA" id="ARBA00023137"/>
    </source>
</evidence>
<proteinExistence type="inferred from homology"/>
<dbReference type="PANTHER" id="PTHR32309">
    <property type="entry name" value="TYROSINE-PROTEIN KINASE"/>
    <property type="match status" value="1"/>
</dbReference>
<reference evidence="13 14" key="1">
    <citation type="submission" date="2023-03" db="EMBL/GenBank/DDBJ databases">
        <title>NovoSphingobium album sp. nov. isolated from polycyclic aromatic hydrocarbons- and heavy-metal polluted soil.</title>
        <authorList>
            <person name="Liu Z."/>
            <person name="Wang K."/>
        </authorList>
    </citation>
    <scope>NUCLEOTIDE SEQUENCE [LARGE SCALE GENOMIC DNA]</scope>
    <source>
        <strain evidence="13 14">H3SJ31-1</strain>
    </source>
</reference>
<dbReference type="InterPro" id="IPR032807">
    <property type="entry name" value="GNVR"/>
</dbReference>
<evidence type="ECO:0000256" key="1">
    <source>
        <dbReference type="ARBA" id="ARBA00007316"/>
    </source>
</evidence>
<keyword evidence="7" id="KW-0829">Tyrosine-protein kinase</keyword>
<evidence type="ECO:0000259" key="12">
    <source>
        <dbReference type="Pfam" id="PF13807"/>
    </source>
</evidence>
<evidence type="ECO:0000256" key="6">
    <source>
        <dbReference type="ARBA" id="ARBA00022840"/>
    </source>
</evidence>
<feature type="domain" description="AAA" evidence="11">
    <location>
        <begin position="511"/>
        <end position="641"/>
    </location>
</feature>
<dbReference type="GO" id="GO:0004715">
    <property type="term" value="F:non-membrane spanning protein tyrosine kinase activity"/>
    <property type="evidence" value="ECO:0007669"/>
    <property type="project" value="UniProtKB-EC"/>
</dbReference>
<keyword evidence="10" id="KW-1133">Transmembrane helix</keyword>
<comment type="caution">
    <text evidence="13">The sequence shown here is derived from an EMBL/GenBank/DDBJ whole genome shotgun (WGS) entry which is preliminary data.</text>
</comment>
<organism evidence="13 14">
    <name type="scientific">Novosphingobium album</name>
    <name type="common">ex Liu et al. 2023</name>
    <dbReference type="NCBI Taxonomy" id="3031130"/>
    <lineage>
        <taxon>Bacteria</taxon>
        <taxon>Pseudomonadati</taxon>
        <taxon>Pseudomonadota</taxon>
        <taxon>Alphaproteobacteria</taxon>
        <taxon>Sphingomonadales</taxon>
        <taxon>Sphingomonadaceae</taxon>
        <taxon>Novosphingobium</taxon>
    </lineage>
</organism>
<evidence type="ECO:0000256" key="3">
    <source>
        <dbReference type="ARBA" id="ARBA00022679"/>
    </source>
</evidence>
<dbReference type="PANTHER" id="PTHR32309:SF13">
    <property type="entry name" value="FERRIC ENTEROBACTIN TRANSPORT PROTEIN FEPE"/>
    <property type="match status" value="1"/>
</dbReference>
<feature type="domain" description="Tyrosine-protein kinase G-rich" evidence="12">
    <location>
        <begin position="364"/>
        <end position="444"/>
    </location>
</feature>
<dbReference type="RefSeq" id="WP_275228375.1">
    <property type="nucleotide sequence ID" value="NZ_JARESE010000033.1"/>
</dbReference>
<keyword evidence="14" id="KW-1185">Reference proteome</keyword>
<keyword evidence="3 13" id="KW-0808">Transferase</keyword>
<protein>
    <recommendedName>
        <fullName evidence="2">non-specific protein-tyrosine kinase</fullName>
        <ecNumber evidence="2">2.7.10.2</ecNumber>
    </recommendedName>
</protein>
<sequence>MEIALAQQPEFTLSDVVTRVRDALKRRWKMMALISGIVFVLGTIAVFLITPQYQASARVRIDPSRDPVAAQQKTTVTLSDEAIDTEVSSFYGLDVAKAVVSKLNLANDPEFVETDKDDGVSTTASREDTAATNLLKKLSVSREGQTYVLNVGFESVDPVKAAQIANAFAEAHIEGAVNTRTSVASGQAEWYQQQLTELNGQVRAAEALAARYRAENGLSLGGSDTGSGTGTISDQQVPALSANLADAESSAAAARANYLAARMQASRSGPGSVVEVLQSPVISDLRAKRADILTAKAEMESRYGKRYPDTQKIDAQLDNIDRQIAAESERIISSLGSVAKAADARAASLRSSLAGIEKLRASQTQAKVIADSLTREADAKRDLYRQLSEESLAVQQTAQNSMSTATIVDRAIPPKAPHFPNKPLFISLALIVALMAGAGTIATQEMLAGTVLKASDIEEKLGLSLLTVVPKVADEHPAHLLIDRPTSFFAEAFRIARGAILGAGETARDLKVIAFTSAIPGEGKTTTSLSFARTLAVAGLRTLIVDCDLRRAAMQGAAEVGRTNNGLVEYLKGDAELDSVITASALENLDMVLVREPYFTSTNLFESDRMQMLVSAARQRYDHVILDLPPLLGLADGRMLANYAEGLVFVVKWNDTPLSVAQSALEALRKTAREPIGAIVNAVDENAEALGGSYYQYRYAYYYQEANG</sequence>
<keyword evidence="9" id="KW-0175">Coiled coil</keyword>
<dbReference type="EC" id="2.7.10.2" evidence="2"/>
<dbReference type="InterPro" id="IPR025669">
    <property type="entry name" value="AAA_dom"/>
</dbReference>
<keyword evidence="5" id="KW-0418">Kinase</keyword>
<dbReference type="Pfam" id="PF13614">
    <property type="entry name" value="AAA_31"/>
    <property type="match status" value="1"/>
</dbReference>
<keyword evidence="4" id="KW-0547">Nucleotide-binding</keyword>
<feature type="transmembrane region" description="Helical" evidence="10">
    <location>
        <begin position="30"/>
        <end position="50"/>
    </location>
</feature>
<evidence type="ECO:0000256" key="5">
    <source>
        <dbReference type="ARBA" id="ARBA00022777"/>
    </source>
</evidence>
<accession>A0ABT5WQK1</accession>
<comment type="similarity">
    <text evidence="1">Belongs to the CpsD/CapB family.</text>
</comment>
<comment type="catalytic activity">
    <reaction evidence="8">
        <text>L-tyrosyl-[protein] + ATP = O-phospho-L-tyrosyl-[protein] + ADP + H(+)</text>
        <dbReference type="Rhea" id="RHEA:10596"/>
        <dbReference type="Rhea" id="RHEA-COMP:10136"/>
        <dbReference type="Rhea" id="RHEA-COMP:20101"/>
        <dbReference type="ChEBI" id="CHEBI:15378"/>
        <dbReference type="ChEBI" id="CHEBI:30616"/>
        <dbReference type="ChEBI" id="CHEBI:46858"/>
        <dbReference type="ChEBI" id="CHEBI:61978"/>
        <dbReference type="ChEBI" id="CHEBI:456216"/>
        <dbReference type="EC" id="2.7.10.2"/>
    </reaction>
</comment>
<name>A0ABT5WQK1_9SPHN</name>
<dbReference type="Gene3D" id="3.40.50.300">
    <property type="entry name" value="P-loop containing nucleotide triphosphate hydrolases"/>
    <property type="match status" value="1"/>
</dbReference>
<feature type="coiled-coil region" evidence="9">
    <location>
        <begin position="188"/>
        <end position="215"/>
    </location>
</feature>
<dbReference type="NCBIfam" id="TIGR01007">
    <property type="entry name" value="eps_fam"/>
    <property type="match status" value="1"/>
</dbReference>
<gene>
    <name evidence="13" type="ORF">PYV00_11310</name>
</gene>
<evidence type="ECO:0000259" key="11">
    <source>
        <dbReference type="Pfam" id="PF13614"/>
    </source>
</evidence>